<dbReference type="AlphaFoldDB" id="A0A3D9IVQ9"/>
<evidence type="ECO:0000256" key="3">
    <source>
        <dbReference type="ARBA" id="ARBA00007870"/>
    </source>
</evidence>
<evidence type="ECO:0000259" key="13">
    <source>
        <dbReference type="Pfam" id="PF08546"/>
    </source>
</evidence>
<keyword evidence="15" id="KW-1185">Reference proteome</keyword>
<dbReference type="GO" id="GO:0008677">
    <property type="term" value="F:2-dehydropantoate 2-reductase activity"/>
    <property type="evidence" value="ECO:0007669"/>
    <property type="project" value="UniProtKB-EC"/>
</dbReference>
<proteinExistence type="inferred from homology"/>
<dbReference type="EC" id="1.1.1.169" evidence="4 11"/>
<feature type="domain" description="Ketopantoate reductase C-terminal" evidence="13">
    <location>
        <begin position="183"/>
        <end position="304"/>
    </location>
</feature>
<sequence length="305" mass="33191">MNKVAVLGGGSLGLLLAGKLKASGCDCVLWTRTRLQASLVNARGITIEEREGDPSTLVPIEARPFEDVKAFDGFLLLAVKQTAIKDDFVIRLAEIVPVGGVIVLLQNGIGHAELLEQALPGRKLVIAVTSEGARRIDETTVRHTGIGETRLGEDVEVDKEHLLFIEREMKQAGLSVYLSKHLKDEILRKLLVNAVINPTTAILRIRNGEITQSKERLEFVRSLFAETFGILRSEGLSADESGLWNALLNVSQATSLNESSMLQDVLAGKETEIEFINGAIGRMAARQGKESPWNNAVTALVKAIH</sequence>
<dbReference type="InterPro" id="IPR050838">
    <property type="entry name" value="Ketopantoate_reductase"/>
</dbReference>
<organism evidence="14 15">
    <name type="scientific">Cohnella lupini</name>
    <dbReference type="NCBI Taxonomy" id="1294267"/>
    <lineage>
        <taxon>Bacteria</taxon>
        <taxon>Bacillati</taxon>
        <taxon>Bacillota</taxon>
        <taxon>Bacilli</taxon>
        <taxon>Bacillales</taxon>
        <taxon>Paenibacillaceae</taxon>
        <taxon>Cohnella</taxon>
    </lineage>
</organism>
<dbReference type="SUPFAM" id="SSF48179">
    <property type="entry name" value="6-phosphogluconate dehydrogenase C-terminal domain-like"/>
    <property type="match status" value="1"/>
</dbReference>
<protein>
    <recommendedName>
        <fullName evidence="5 11">2-dehydropantoate 2-reductase</fullName>
        <ecNumber evidence="4 11">1.1.1.169</ecNumber>
    </recommendedName>
    <alternativeName>
        <fullName evidence="9 11">Ketopantoate reductase</fullName>
    </alternativeName>
</protein>
<evidence type="ECO:0000259" key="12">
    <source>
        <dbReference type="Pfam" id="PF02558"/>
    </source>
</evidence>
<gene>
    <name evidence="14" type="ORF">DFP95_101256</name>
</gene>
<comment type="caution">
    <text evidence="14">The sequence shown here is derived from an EMBL/GenBank/DDBJ whole genome shotgun (WGS) entry which is preliminary data.</text>
</comment>
<dbReference type="EMBL" id="QRDY01000001">
    <property type="protein sequence ID" value="RED65765.1"/>
    <property type="molecule type" value="Genomic_DNA"/>
</dbReference>
<evidence type="ECO:0000256" key="8">
    <source>
        <dbReference type="ARBA" id="ARBA00023002"/>
    </source>
</evidence>
<name>A0A3D9IVQ9_9BACL</name>
<dbReference type="GO" id="GO:0005737">
    <property type="term" value="C:cytoplasm"/>
    <property type="evidence" value="ECO:0007669"/>
    <property type="project" value="TreeGrafter"/>
</dbReference>
<dbReference type="PANTHER" id="PTHR43765:SF2">
    <property type="entry name" value="2-DEHYDROPANTOATE 2-REDUCTASE"/>
    <property type="match status" value="1"/>
</dbReference>
<comment type="catalytic activity">
    <reaction evidence="10 11">
        <text>(R)-pantoate + NADP(+) = 2-dehydropantoate + NADPH + H(+)</text>
        <dbReference type="Rhea" id="RHEA:16233"/>
        <dbReference type="ChEBI" id="CHEBI:11561"/>
        <dbReference type="ChEBI" id="CHEBI:15378"/>
        <dbReference type="ChEBI" id="CHEBI:15980"/>
        <dbReference type="ChEBI" id="CHEBI:57783"/>
        <dbReference type="ChEBI" id="CHEBI:58349"/>
        <dbReference type="EC" id="1.1.1.169"/>
    </reaction>
</comment>
<dbReference type="GO" id="GO:0015940">
    <property type="term" value="P:pantothenate biosynthetic process"/>
    <property type="evidence" value="ECO:0007669"/>
    <property type="project" value="UniProtKB-UniPathway"/>
</dbReference>
<dbReference type="InterPro" id="IPR008927">
    <property type="entry name" value="6-PGluconate_DH-like_C_sf"/>
</dbReference>
<accession>A0A3D9IVQ9</accession>
<dbReference type="RefSeq" id="WP_115990746.1">
    <property type="nucleotide sequence ID" value="NZ_QRDY01000001.1"/>
</dbReference>
<dbReference type="InterPro" id="IPR003710">
    <property type="entry name" value="ApbA"/>
</dbReference>
<dbReference type="NCBIfam" id="TIGR00745">
    <property type="entry name" value="apbA_panE"/>
    <property type="match status" value="1"/>
</dbReference>
<evidence type="ECO:0000256" key="9">
    <source>
        <dbReference type="ARBA" id="ARBA00032024"/>
    </source>
</evidence>
<evidence type="ECO:0000256" key="5">
    <source>
        <dbReference type="ARBA" id="ARBA00019465"/>
    </source>
</evidence>
<evidence type="ECO:0000256" key="4">
    <source>
        <dbReference type="ARBA" id="ARBA00013014"/>
    </source>
</evidence>
<dbReference type="Pfam" id="PF08546">
    <property type="entry name" value="ApbA_C"/>
    <property type="match status" value="1"/>
</dbReference>
<dbReference type="InterPro" id="IPR013328">
    <property type="entry name" value="6PGD_dom2"/>
</dbReference>
<evidence type="ECO:0000313" key="14">
    <source>
        <dbReference type="EMBL" id="RED65765.1"/>
    </source>
</evidence>
<dbReference type="Proteomes" id="UP000256869">
    <property type="component" value="Unassembled WGS sequence"/>
</dbReference>
<evidence type="ECO:0000256" key="7">
    <source>
        <dbReference type="ARBA" id="ARBA00022857"/>
    </source>
</evidence>
<reference evidence="14 15" key="1">
    <citation type="submission" date="2018-07" db="EMBL/GenBank/DDBJ databases">
        <title>Genomic Encyclopedia of Type Strains, Phase III (KMG-III): the genomes of soil and plant-associated and newly described type strains.</title>
        <authorList>
            <person name="Whitman W."/>
        </authorList>
    </citation>
    <scope>NUCLEOTIDE SEQUENCE [LARGE SCALE GENOMIC DNA]</scope>
    <source>
        <strain evidence="14 15">CECT 8236</strain>
    </source>
</reference>
<evidence type="ECO:0000256" key="11">
    <source>
        <dbReference type="RuleBase" id="RU362068"/>
    </source>
</evidence>
<dbReference type="SUPFAM" id="SSF51735">
    <property type="entry name" value="NAD(P)-binding Rossmann-fold domains"/>
    <property type="match status" value="1"/>
</dbReference>
<evidence type="ECO:0000256" key="10">
    <source>
        <dbReference type="ARBA" id="ARBA00048793"/>
    </source>
</evidence>
<dbReference type="PANTHER" id="PTHR43765">
    <property type="entry name" value="2-DEHYDROPANTOATE 2-REDUCTASE-RELATED"/>
    <property type="match status" value="1"/>
</dbReference>
<dbReference type="OrthoDB" id="9800163at2"/>
<keyword evidence="6 11" id="KW-0566">Pantothenate biosynthesis</keyword>
<feature type="domain" description="Ketopantoate reductase N-terminal" evidence="12">
    <location>
        <begin position="4"/>
        <end position="153"/>
    </location>
</feature>
<dbReference type="Gene3D" id="1.10.1040.10">
    <property type="entry name" value="N-(1-d-carboxylethyl)-l-norvaline Dehydrogenase, domain 2"/>
    <property type="match status" value="1"/>
</dbReference>
<evidence type="ECO:0000256" key="2">
    <source>
        <dbReference type="ARBA" id="ARBA00004994"/>
    </source>
</evidence>
<evidence type="ECO:0000256" key="6">
    <source>
        <dbReference type="ARBA" id="ARBA00022655"/>
    </source>
</evidence>
<keyword evidence="7 11" id="KW-0521">NADP</keyword>
<evidence type="ECO:0000313" key="15">
    <source>
        <dbReference type="Proteomes" id="UP000256869"/>
    </source>
</evidence>
<comment type="function">
    <text evidence="1 11">Catalyzes the NADPH-dependent reduction of ketopantoate into pantoic acid.</text>
</comment>
<evidence type="ECO:0000256" key="1">
    <source>
        <dbReference type="ARBA" id="ARBA00002919"/>
    </source>
</evidence>
<dbReference type="Gene3D" id="3.40.50.720">
    <property type="entry name" value="NAD(P)-binding Rossmann-like Domain"/>
    <property type="match status" value="1"/>
</dbReference>
<dbReference type="InterPro" id="IPR013332">
    <property type="entry name" value="KPR_N"/>
</dbReference>
<dbReference type="GO" id="GO:0050661">
    <property type="term" value="F:NADP binding"/>
    <property type="evidence" value="ECO:0007669"/>
    <property type="project" value="TreeGrafter"/>
</dbReference>
<dbReference type="Pfam" id="PF02558">
    <property type="entry name" value="ApbA"/>
    <property type="match status" value="1"/>
</dbReference>
<comment type="similarity">
    <text evidence="3 11">Belongs to the ketopantoate reductase family.</text>
</comment>
<keyword evidence="8 11" id="KW-0560">Oxidoreductase</keyword>
<dbReference type="UniPathway" id="UPA00028">
    <property type="reaction ID" value="UER00004"/>
</dbReference>
<dbReference type="InterPro" id="IPR036291">
    <property type="entry name" value="NAD(P)-bd_dom_sf"/>
</dbReference>
<comment type="pathway">
    <text evidence="2 11">Cofactor biosynthesis; (R)-pantothenate biosynthesis; (R)-pantoate from 3-methyl-2-oxobutanoate: step 2/2.</text>
</comment>
<dbReference type="InterPro" id="IPR013752">
    <property type="entry name" value="KPA_reductase"/>
</dbReference>